<feature type="transmembrane region" description="Helical" evidence="10">
    <location>
        <begin position="49"/>
        <end position="70"/>
    </location>
</feature>
<dbReference type="PROSITE" id="PS00237">
    <property type="entry name" value="G_PROTEIN_RECEP_F1_1"/>
    <property type="match status" value="1"/>
</dbReference>
<protein>
    <submittedName>
        <fullName evidence="12">C-X3-C motif chemokine receptor 1</fullName>
    </submittedName>
</protein>
<evidence type="ECO:0000256" key="3">
    <source>
        <dbReference type="ARBA" id="ARBA00022692"/>
    </source>
</evidence>
<keyword evidence="3 9" id="KW-0812">Transmembrane</keyword>
<evidence type="ECO:0000256" key="9">
    <source>
        <dbReference type="RuleBase" id="RU000688"/>
    </source>
</evidence>
<dbReference type="PANTHER" id="PTHR10489:SF955">
    <property type="entry name" value="CX3C CHEMOKINE RECEPTOR 1"/>
    <property type="match status" value="1"/>
</dbReference>
<dbReference type="SMART" id="SM01381">
    <property type="entry name" value="7TM_GPCR_Srsx"/>
    <property type="match status" value="1"/>
</dbReference>
<dbReference type="PRINTS" id="PR00237">
    <property type="entry name" value="GPCRRHODOPSN"/>
</dbReference>
<evidence type="ECO:0000256" key="2">
    <source>
        <dbReference type="ARBA" id="ARBA00022475"/>
    </source>
</evidence>
<dbReference type="AlphaFoldDB" id="A0A8C8VJW1"/>
<evidence type="ECO:0000256" key="10">
    <source>
        <dbReference type="SAM" id="Phobius"/>
    </source>
</evidence>
<feature type="transmembrane region" description="Helical" evidence="10">
    <location>
        <begin position="82"/>
        <end position="105"/>
    </location>
</feature>
<evidence type="ECO:0000256" key="7">
    <source>
        <dbReference type="ARBA" id="ARBA00023170"/>
    </source>
</evidence>
<feature type="transmembrane region" description="Helical" evidence="10">
    <location>
        <begin position="199"/>
        <end position="225"/>
    </location>
</feature>
<dbReference type="Pfam" id="PF00001">
    <property type="entry name" value="7tm_1"/>
    <property type="match status" value="1"/>
</dbReference>
<dbReference type="Proteomes" id="UP000694393">
    <property type="component" value="Unplaced"/>
</dbReference>
<evidence type="ECO:0000256" key="1">
    <source>
        <dbReference type="ARBA" id="ARBA00004651"/>
    </source>
</evidence>
<dbReference type="InterPro" id="IPR000355">
    <property type="entry name" value="Chemokine_rcpt"/>
</dbReference>
<reference evidence="12" key="2">
    <citation type="submission" date="2025-09" db="UniProtKB">
        <authorList>
            <consortium name="Ensembl"/>
        </authorList>
    </citation>
    <scope>IDENTIFICATION</scope>
</reference>
<keyword evidence="13" id="KW-1185">Reference proteome</keyword>
<evidence type="ECO:0000313" key="12">
    <source>
        <dbReference type="Ensembl" id="ENSPCEP00000013003.1"/>
    </source>
</evidence>
<dbReference type="GO" id="GO:0006955">
    <property type="term" value="P:immune response"/>
    <property type="evidence" value="ECO:0007669"/>
    <property type="project" value="TreeGrafter"/>
</dbReference>
<feature type="transmembrane region" description="Helical" evidence="10">
    <location>
        <begin position="245"/>
        <end position="266"/>
    </location>
</feature>
<evidence type="ECO:0000256" key="4">
    <source>
        <dbReference type="ARBA" id="ARBA00022989"/>
    </source>
</evidence>
<evidence type="ECO:0000256" key="6">
    <source>
        <dbReference type="ARBA" id="ARBA00023136"/>
    </source>
</evidence>
<comment type="similarity">
    <text evidence="9">Belongs to the G-protein coupled receptor 1 family.</text>
</comment>
<reference evidence="12" key="1">
    <citation type="submission" date="2025-08" db="UniProtKB">
        <authorList>
            <consortium name="Ensembl"/>
        </authorList>
    </citation>
    <scope>IDENTIFICATION</scope>
</reference>
<dbReference type="InterPro" id="IPR017452">
    <property type="entry name" value="GPCR_Rhodpsn_7TM"/>
</dbReference>
<comment type="subcellular location">
    <subcellularLocation>
        <location evidence="1">Cell membrane</location>
        <topology evidence="1">Multi-pass membrane protein</topology>
    </subcellularLocation>
</comment>
<name>A0A8C8VJW1_9SAUR</name>
<dbReference type="GO" id="GO:0016493">
    <property type="term" value="F:C-C chemokine receptor activity"/>
    <property type="evidence" value="ECO:0007669"/>
    <property type="project" value="TreeGrafter"/>
</dbReference>
<feature type="transmembrane region" description="Helical" evidence="10">
    <location>
        <begin position="159"/>
        <end position="179"/>
    </location>
</feature>
<keyword evidence="7 9" id="KW-0675">Receptor</keyword>
<sequence length="361" mass="40623">MCKFAISLLFGQKKVAMFPEVTTEFTYDESAAVCDKVDIQAFGKAVLPALYALVFALGLLGNLLVVFAIVKGSQQKSITDIFLLNLAILDLLFVISLPFWGFYVMHGWIFGDISCKIISSLYFVGFFGGMFFITVISVDRYLAIVWAAFSLKARTVSHGYITALGVWAVAILVSVPQFVFNQKTEEQCTPSYPDHLMEIWPVFCNVEINVLGFFIPACVISYCYFGIIRTLRYCKNHKKTRAIKLILVVVILFFLFWTPYNVLIFLETLRHYGLVGNCNKLIDYAMQATETLAFSHCCLNPVIYAFAGEKFRKYLHCLFLKCCSFVCFCGPCSQYQASSPESTLSISQTQNTSDHDASALL</sequence>
<dbReference type="Gene3D" id="1.20.1070.10">
    <property type="entry name" value="Rhodopsin 7-helix transmembrane proteins"/>
    <property type="match status" value="1"/>
</dbReference>
<evidence type="ECO:0000256" key="8">
    <source>
        <dbReference type="ARBA" id="ARBA00023224"/>
    </source>
</evidence>
<dbReference type="PRINTS" id="PR00657">
    <property type="entry name" value="CCCHEMOKINER"/>
</dbReference>
<proteinExistence type="inferred from homology"/>
<dbReference type="GO" id="GO:0007204">
    <property type="term" value="P:positive regulation of cytosolic calcium ion concentration"/>
    <property type="evidence" value="ECO:0007669"/>
    <property type="project" value="TreeGrafter"/>
</dbReference>
<dbReference type="GO" id="GO:0009897">
    <property type="term" value="C:external side of plasma membrane"/>
    <property type="evidence" value="ECO:0007669"/>
    <property type="project" value="TreeGrafter"/>
</dbReference>
<dbReference type="GO" id="GO:0019722">
    <property type="term" value="P:calcium-mediated signaling"/>
    <property type="evidence" value="ECO:0007669"/>
    <property type="project" value="TreeGrafter"/>
</dbReference>
<keyword evidence="8 9" id="KW-0807">Transducer</keyword>
<dbReference type="GO" id="GO:0060326">
    <property type="term" value="P:cell chemotaxis"/>
    <property type="evidence" value="ECO:0007669"/>
    <property type="project" value="TreeGrafter"/>
</dbReference>
<keyword evidence="5 9" id="KW-0297">G-protein coupled receptor</keyword>
<evidence type="ECO:0000256" key="5">
    <source>
        <dbReference type="ARBA" id="ARBA00023040"/>
    </source>
</evidence>
<dbReference type="PANTHER" id="PTHR10489">
    <property type="entry name" value="CELL ADHESION MOLECULE"/>
    <property type="match status" value="1"/>
</dbReference>
<accession>A0A8C8VJW1</accession>
<keyword evidence="2" id="KW-1003">Cell membrane</keyword>
<keyword evidence="4 10" id="KW-1133">Transmembrane helix</keyword>
<evidence type="ECO:0000259" key="11">
    <source>
        <dbReference type="PROSITE" id="PS50262"/>
    </source>
</evidence>
<feature type="domain" description="G-protein coupled receptors family 1 profile" evidence="11">
    <location>
        <begin position="61"/>
        <end position="304"/>
    </location>
</feature>
<dbReference type="InterPro" id="IPR050119">
    <property type="entry name" value="CCR1-9-like"/>
</dbReference>
<dbReference type="SUPFAM" id="SSF81321">
    <property type="entry name" value="Family A G protein-coupled receptor-like"/>
    <property type="match status" value="1"/>
</dbReference>
<dbReference type="Ensembl" id="ENSPCET00000013475.1">
    <property type="protein sequence ID" value="ENSPCEP00000013003.1"/>
    <property type="gene ID" value="ENSPCEG00000010309.1"/>
</dbReference>
<dbReference type="InterPro" id="IPR000276">
    <property type="entry name" value="GPCR_Rhodpsn"/>
</dbReference>
<dbReference type="PROSITE" id="PS50262">
    <property type="entry name" value="G_PROTEIN_RECEP_F1_2"/>
    <property type="match status" value="1"/>
</dbReference>
<evidence type="ECO:0000313" key="13">
    <source>
        <dbReference type="Proteomes" id="UP000694393"/>
    </source>
</evidence>
<feature type="transmembrane region" description="Helical" evidence="10">
    <location>
        <begin position="117"/>
        <end position="138"/>
    </location>
</feature>
<keyword evidence="6 10" id="KW-0472">Membrane</keyword>
<organism evidence="12 13">
    <name type="scientific">Pelusios castaneus</name>
    <name type="common">West African mud turtle</name>
    <dbReference type="NCBI Taxonomy" id="367368"/>
    <lineage>
        <taxon>Eukaryota</taxon>
        <taxon>Metazoa</taxon>
        <taxon>Chordata</taxon>
        <taxon>Craniata</taxon>
        <taxon>Vertebrata</taxon>
        <taxon>Euteleostomi</taxon>
        <taxon>Archelosauria</taxon>
        <taxon>Testudinata</taxon>
        <taxon>Testudines</taxon>
        <taxon>Pleurodira</taxon>
        <taxon>Pelomedusidae</taxon>
        <taxon>Pelusios</taxon>
    </lineage>
</organism>
<dbReference type="GO" id="GO:0019957">
    <property type="term" value="F:C-C chemokine binding"/>
    <property type="evidence" value="ECO:0007669"/>
    <property type="project" value="TreeGrafter"/>
</dbReference>